<dbReference type="Proteomes" id="UP000615446">
    <property type="component" value="Unassembled WGS sequence"/>
</dbReference>
<keyword evidence="4" id="KW-1185">Reference proteome</keyword>
<evidence type="ECO:0000313" key="2">
    <source>
        <dbReference type="EMBL" id="GBB83969.1"/>
    </source>
</evidence>
<reference evidence="3" key="2">
    <citation type="submission" date="2019-10" db="EMBL/GenBank/DDBJ databases">
        <title>Conservation and host-specific expression of non-tandemly repeated heterogenous ribosome RNA gene in arbuscular mycorrhizal fungi.</title>
        <authorList>
            <person name="Maeda T."/>
            <person name="Kobayashi Y."/>
            <person name="Nakagawa T."/>
            <person name="Ezawa T."/>
            <person name="Yamaguchi K."/>
            <person name="Bino T."/>
            <person name="Nishimoto Y."/>
            <person name="Shigenobu S."/>
            <person name="Kawaguchi M."/>
        </authorList>
    </citation>
    <scope>NUCLEOTIDE SEQUENCE</scope>
    <source>
        <strain evidence="3">HR1</strain>
    </source>
</reference>
<comment type="caution">
    <text evidence="2">The sequence shown here is derived from an EMBL/GenBank/DDBJ whole genome shotgun (WGS) entry which is preliminary data.</text>
</comment>
<dbReference type="EMBL" id="BEXD01000070">
    <property type="protein sequence ID" value="GBB83969.1"/>
    <property type="molecule type" value="Genomic_DNA"/>
</dbReference>
<dbReference type="SMART" id="SM00717">
    <property type="entry name" value="SANT"/>
    <property type="match status" value="2"/>
</dbReference>
<feature type="domain" description="Myb-like" evidence="1">
    <location>
        <begin position="5"/>
        <end position="59"/>
    </location>
</feature>
<accession>A0A2Z6QE19</accession>
<organism evidence="2 4">
    <name type="scientific">Rhizophagus clarus</name>
    <dbReference type="NCBI Taxonomy" id="94130"/>
    <lineage>
        <taxon>Eukaryota</taxon>
        <taxon>Fungi</taxon>
        <taxon>Fungi incertae sedis</taxon>
        <taxon>Mucoromycota</taxon>
        <taxon>Glomeromycotina</taxon>
        <taxon>Glomeromycetes</taxon>
        <taxon>Glomerales</taxon>
        <taxon>Glomeraceae</taxon>
        <taxon>Rhizophagus</taxon>
    </lineage>
</organism>
<evidence type="ECO:0000313" key="3">
    <source>
        <dbReference type="EMBL" id="GET03629.1"/>
    </source>
</evidence>
<dbReference type="STRING" id="94130.A0A2Z6QE19"/>
<reference evidence="2 4" key="1">
    <citation type="submission" date="2017-11" db="EMBL/GenBank/DDBJ databases">
        <title>The genome of Rhizophagus clarus HR1 reveals common genetic basis of auxotrophy among arbuscular mycorrhizal fungi.</title>
        <authorList>
            <person name="Kobayashi Y."/>
        </authorList>
    </citation>
    <scope>NUCLEOTIDE SEQUENCE [LARGE SCALE GENOMIC DNA]</scope>
    <source>
        <strain evidence="2 4">HR1</strain>
    </source>
</reference>
<sequence>MTRSKGPLFTAEDDAIILKYGQEWKSDNNRFSKISKLPELFNKFTSKQINHRWCTKLNPELNRSKFTKREVKFIIKWIKENKMSSGKIRWRLLIDAMKKQFGRLRSENMPKNFYYSRKGQDLYKKYQDESAAKSDYEESSFEDNGDISCSPDDYENASSSFEGATIDYASSSFEGATIEPQLEQLKHRVQNDTDRSSRLYTLSLMATERLEQNKQFEQPKQNTFGLNILSSAAVERLTSFK</sequence>
<proteinExistence type="predicted"/>
<dbReference type="Pfam" id="PF13921">
    <property type="entry name" value="Myb_DNA-bind_6"/>
    <property type="match status" value="1"/>
</dbReference>
<feature type="domain" description="Myb-like" evidence="1">
    <location>
        <begin position="62"/>
        <end position="120"/>
    </location>
</feature>
<dbReference type="Gene3D" id="1.10.10.60">
    <property type="entry name" value="Homeodomain-like"/>
    <property type="match status" value="1"/>
</dbReference>
<dbReference type="EMBL" id="BLAL01000324">
    <property type="protein sequence ID" value="GET03629.1"/>
    <property type="molecule type" value="Genomic_DNA"/>
</dbReference>
<dbReference type="InterPro" id="IPR001005">
    <property type="entry name" value="SANT/Myb"/>
</dbReference>
<name>A0A2Z6QE19_9GLOM</name>
<dbReference type="AlphaFoldDB" id="A0A2Z6QE19"/>
<dbReference type="Proteomes" id="UP000247702">
    <property type="component" value="Unassembled WGS sequence"/>
</dbReference>
<evidence type="ECO:0000259" key="1">
    <source>
        <dbReference type="SMART" id="SM00717"/>
    </source>
</evidence>
<dbReference type="InterPro" id="IPR009057">
    <property type="entry name" value="Homeodomain-like_sf"/>
</dbReference>
<evidence type="ECO:0000313" key="4">
    <source>
        <dbReference type="Proteomes" id="UP000247702"/>
    </source>
</evidence>
<protein>
    <recommendedName>
        <fullName evidence="1">Myb-like domain-containing protein</fullName>
    </recommendedName>
</protein>
<dbReference type="SUPFAM" id="SSF46689">
    <property type="entry name" value="Homeodomain-like"/>
    <property type="match status" value="1"/>
</dbReference>
<gene>
    <name evidence="3" type="ORF">RCL2_002995800</name>
    <name evidence="2" type="ORF">RclHR1_10600006</name>
</gene>